<feature type="region of interest" description="Disordered" evidence="1">
    <location>
        <begin position="1"/>
        <end position="20"/>
    </location>
</feature>
<accession>A0ABU7KQW7</accession>
<dbReference type="RefSeq" id="WP_330158748.1">
    <property type="nucleotide sequence ID" value="NZ_BAAAJA010000041.1"/>
</dbReference>
<dbReference type="Proteomes" id="UP001348641">
    <property type="component" value="Unassembled WGS sequence"/>
</dbReference>
<protein>
    <submittedName>
        <fullName evidence="2">Uncharacterized protein</fullName>
    </submittedName>
</protein>
<proteinExistence type="predicted"/>
<sequence length="90" mass="9753">MNNASGGHVHPTDHGDDVPALLSTGYCRTDMTLIARIGVTDYELGEMTLDVPVHPGKEQPWTWEVGDIEPTLAAALREAADEIENPSPEE</sequence>
<comment type="caution">
    <text evidence="2">The sequence shown here is derived from an EMBL/GenBank/DDBJ whole genome shotgun (WGS) entry which is preliminary data.</text>
</comment>
<evidence type="ECO:0000256" key="1">
    <source>
        <dbReference type="SAM" id="MobiDB-lite"/>
    </source>
</evidence>
<evidence type="ECO:0000313" key="2">
    <source>
        <dbReference type="EMBL" id="MEE2051686.1"/>
    </source>
</evidence>
<evidence type="ECO:0000313" key="3">
    <source>
        <dbReference type="Proteomes" id="UP001348641"/>
    </source>
</evidence>
<reference evidence="2 3" key="1">
    <citation type="submission" date="2023-07" db="EMBL/GenBank/DDBJ databases">
        <authorList>
            <person name="Girao M."/>
            <person name="Carvalho M.F."/>
        </authorList>
    </citation>
    <scope>NUCLEOTIDE SEQUENCE [LARGE SCALE GENOMIC DNA]</scope>
    <source>
        <strain evidence="2 3">66/93</strain>
    </source>
</reference>
<gene>
    <name evidence="2" type="ORF">Q8A49_14395</name>
</gene>
<organism evidence="2 3">
    <name type="scientific">Nocardiopsis tropica</name>
    <dbReference type="NCBI Taxonomy" id="109330"/>
    <lineage>
        <taxon>Bacteria</taxon>
        <taxon>Bacillati</taxon>
        <taxon>Actinomycetota</taxon>
        <taxon>Actinomycetes</taxon>
        <taxon>Streptosporangiales</taxon>
        <taxon>Nocardiopsidaceae</taxon>
        <taxon>Nocardiopsis</taxon>
    </lineage>
</organism>
<dbReference type="EMBL" id="JAUUCC010000033">
    <property type="protein sequence ID" value="MEE2051686.1"/>
    <property type="molecule type" value="Genomic_DNA"/>
</dbReference>
<name>A0ABU7KQW7_9ACTN</name>